<feature type="transmembrane region" description="Helical" evidence="6">
    <location>
        <begin position="445"/>
        <end position="468"/>
    </location>
</feature>
<evidence type="ECO:0000313" key="9">
    <source>
        <dbReference type="Proteomes" id="UP000799778"/>
    </source>
</evidence>
<dbReference type="CDD" id="cd06174">
    <property type="entry name" value="MFS"/>
    <property type="match status" value="1"/>
</dbReference>
<dbReference type="Proteomes" id="UP000799778">
    <property type="component" value="Unassembled WGS sequence"/>
</dbReference>
<evidence type="ECO:0000259" key="7">
    <source>
        <dbReference type="PROSITE" id="PS50850"/>
    </source>
</evidence>
<keyword evidence="4 6" id="KW-0472">Membrane</keyword>
<feature type="transmembrane region" description="Helical" evidence="6">
    <location>
        <begin position="176"/>
        <end position="196"/>
    </location>
</feature>
<dbReference type="Pfam" id="PF07690">
    <property type="entry name" value="MFS_1"/>
    <property type="match status" value="1"/>
</dbReference>
<dbReference type="PROSITE" id="PS50850">
    <property type="entry name" value="MFS"/>
    <property type="match status" value="1"/>
</dbReference>
<dbReference type="InterPro" id="IPR011701">
    <property type="entry name" value="MFS"/>
</dbReference>
<protein>
    <submittedName>
        <fullName evidence="8">MFS general substrate transporter</fullName>
    </submittedName>
</protein>
<dbReference type="EMBL" id="ML978070">
    <property type="protein sequence ID" value="KAF2014538.1"/>
    <property type="molecule type" value="Genomic_DNA"/>
</dbReference>
<feature type="transmembrane region" description="Helical" evidence="6">
    <location>
        <begin position="239"/>
        <end position="256"/>
    </location>
</feature>
<evidence type="ECO:0000256" key="1">
    <source>
        <dbReference type="ARBA" id="ARBA00004141"/>
    </source>
</evidence>
<evidence type="ECO:0000256" key="4">
    <source>
        <dbReference type="ARBA" id="ARBA00023136"/>
    </source>
</evidence>
<evidence type="ECO:0000256" key="3">
    <source>
        <dbReference type="ARBA" id="ARBA00022989"/>
    </source>
</evidence>
<feature type="transmembrane region" description="Helical" evidence="6">
    <location>
        <begin position="142"/>
        <end position="164"/>
    </location>
</feature>
<dbReference type="InterPro" id="IPR036259">
    <property type="entry name" value="MFS_trans_sf"/>
</dbReference>
<feature type="region of interest" description="Disordered" evidence="5">
    <location>
        <begin position="1"/>
        <end position="21"/>
    </location>
</feature>
<feature type="compositionally biased region" description="Polar residues" evidence="5">
    <location>
        <begin position="1"/>
        <end position="11"/>
    </location>
</feature>
<feature type="region of interest" description="Disordered" evidence="5">
    <location>
        <begin position="1387"/>
        <end position="1471"/>
    </location>
</feature>
<dbReference type="Gene3D" id="1.20.1250.20">
    <property type="entry name" value="MFS general substrate transporter like domains"/>
    <property type="match status" value="1"/>
</dbReference>
<feature type="compositionally biased region" description="Basic and acidic residues" evidence="5">
    <location>
        <begin position="990"/>
        <end position="999"/>
    </location>
</feature>
<evidence type="ECO:0000256" key="2">
    <source>
        <dbReference type="ARBA" id="ARBA00022692"/>
    </source>
</evidence>
<feature type="domain" description="Major facilitator superfamily (MFS) profile" evidence="7">
    <location>
        <begin position="44"/>
        <end position="504"/>
    </location>
</feature>
<feature type="transmembrane region" description="Helical" evidence="6">
    <location>
        <begin position="310"/>
        <end position="332"/>
    </location>
</feature>
<feature type="compositionally biased region" description="Polar residues" evidence="5">
    <location>
        <begin position="535"/>
        <end position="548"/>
    </location>
</feature>
<feature type="transmembrane region" description="Helical" evidence="6">
    <location>
        <begin position="408"/>
        <end position="425"/>
    </location>
</feature>
<dbReference type="GeneID" id="54287887"/>
<name>A0A6A5XMT5_9PLEO</name>
<feature type="transmembrane region" description="Helical" evidence="6">
    <location>
        <begin position="43"/>
        <end position="64"/>
    </location>
</feature>
<dbReference type="SUPFAM" id="SSF103473">
    <property type="entry name" value="MFS general substrate transporter"/>
    <property type="match status" value="1"/>
</dbReference>
<organism evidence="8 9">
    <name type="scientific">Aaosphaeria arxii CBS 175.79</name>
    <dbReference type="NCBI Taxonomy" id="1450172"/>
    <lineage>
        <taxon>Eukaryota</taxon>
        <taxon>Fungi</taxon>
        <taxon>Dikarya</taxon>
        <taxon>Ascomycota</taxon>
        <taxon>Pezizomycotina</taxon>
        <taxon>Dothideomycetes</taxon>
        <taxon>Pleosporomycetidae</taxon>
        <taxon>Pleosporales</taxon>
        <taxon>Pleosporales incertae sedis</taxon>
        <taxon>Aaosphaeria</taxon>
    </lineage>
</organism>
<feature type="transmembrane region" description="Helical" evidence="6">
    <location>
        <begin position="384"/>
        <end position="403"/>
    </location>
</feature>
<feature type="compositionally biased region" description="Basic and acidic residues" evidence="5">
    <location>
        <begin position="1108"/>
        <end position="1118"/>
    </location>
</feature>
<feature type="compositionally biased region" description="Polar residues" evidence="5">
    <location>
        <begin position="1416"/>
        <end position="1430"/>
    </location>
</feature>
<proteinExistence type="predicted"/>
<feature type="compositionally biased region" description="Polar residues" evidence="5">
    <location>
        <begin position="1000"/>
        <end position="1020"/>
    </location>
</feature>
<feature type="region of interest" description="Disordered" evidence="5">
    <location>
        <begin position="535"/>
        <end position="632"/>
    </location>
</feature>
<gene>
    <name evidence="8" type="ORF">BU24DRAFT_441934</name>
</gene>
<dbReference type="RefSeq" id="XP_033382877.1">
    <property type="nucleotide sequence ID" value="XM_033530490.1"/>
</dbReference>
<feature type="transmembrane region" description="Helical" evidence="6">
    <location>
        <begin position="480"/>
        <end position="502"/>
    </location>
</feature>
<feature type="compositionally biased region" description="Low complexity" evidence="5">
    <location>
        <begin position="1058"/>
        <end position="1069"/>
    </location>
</feature>
<dbReference type="OrthoDB" id="194139at2759"/>
<accession>A0A6A5XMT5</accession>
<sequence length="1603" mass="175652">MTLLTQSSPLQDSFGPEDLPLLSPVTSDRISDVPERRNEKKPWVTLVVLIFFLVVIIDIGAFLAEAPKTRVYEANLCIRHYLEHDPSKINPDGTVDEALCKEDDIQRKMAMIFGWQEMFDAIPAILLAVPYGALSDKWGRKWVFAASLCGLQLNSAWILLICYFRSLPLQLTWFSSAFYLLGGGPIVATAVGGTMLSDIVPAEKRTSIYLYVTASVYLAELIAPIMASKLMEHGDWLPLLLALAIQLVGILIAFLFPETLHLRDLPEPKDRISPADEEIELTSSRKGFVRMQLQHLKDAAVFFGRDGMTAMIIFTFLASRLGRQCVSLLLRYASKRYHWEIKKANYLLSFRAATNLVAMTIFIPLVNCFLLKYLRLVAHHSDLWIARGSIVLTTVSLVIMGIAAHPALLILGLLVFNLGTGYSAAMRSIAIHSVGGQASPEVGKLFAVIAVVESLGAMLGGPLLAVIFDWGIKMGEPLIGAPYIFGALVFAVVTVLTFMIPIRNDEQLYTRVMDAENEDEENGQHDRQSCASDLNRAKSNASRKSQGSHFPPRGSSFRSSQPLKATSTSGASRRSRTSTMVTEKFPSFHPTTAQGIHATPHSLAGGGENVRPLSQQNPRRPSASSSAASHQIRKARSMYYASSVQTGSPLARPPAKYLLTPPPVVSPVPNASLPSFRSANAAFYRPRSSAVSSLDSPRLPVTIEPGETIDKARDRYLQTFQQRQVKQKPSLFLAPFRKRQGKARNATAPIEPVSFIKGRQITPHPGDLDCSLAEFKPLKEKRSISDSLRHKFKKVFRRSSRGSTSVPTQQADASREYFGRSLTRTEPHMNIDTGVPSPDDDLLRLTSWSNSSFAGTITQRQLKRLTVIHEAKDSIGSEAGHVVIERSPWHKPTLAPDLAAFRDPMRIECDSEESFTTVDPKRVFSALKKEMESPQIVPVDVSDPYVVHEGKPDIFSSNSSEVSQPKPGNYGHSMTANITRSNLNKCDEVHHQLPSHRPESSTIESKTVSLKATSTKSGSIRSIGRAIRSTIRTVSPTDRRSSVIPDRTTSIRGAVRIPKPSNSSSSSPSETDTLGPVNKERIDSSLINFKTRPNRQRKRGSSPSRGETPVKGHSEGHTQGHQVQLRKVTDSSNITQSAGSIGKKFSFANIARRALPRKFSTETGTEGSRDNESDPSSVEESCLSVDPTISLVSPAPRMIFSPLSPSVYSRNTDGASITLHNDSVVGLAQEDDEDAGSAIIMTSTAVKSYVIGTPSRRQPSASARSSKDWKAWLSHEVSELDGSTQEDIAIHDKYSTPTGHRRRSSMSGSQSSLNAPSVDAGKVSSSRHTTHIPPHSKFSEPLSRRDFGGDASSPLGKDAYNCDDKENTFAVADSKLASVPRSLRPLSSAALNRPHSSLSQYTTSLGSRTMDGGLNDHTSASSIRSRSRMQLQPAAQRKFTTRPKSSFDLRNTDAALGGSGRTPPDSDRPKIRRLYHARSNFERRSMADPMRNEPISKVLPGQMASEEARSSPSRASRIATPSLAGRTNSHLAKDVKENTIFDVAAGTNNKENDVGLRSRSATPGQRMADRFLEERSLRSGAASPVHMHQIGETGHREFTPAFL</sequence>
<keyword evidence="3 6" id="KW-1133">Transmembrane helix</keyword>
<feature type="region of interest" description="Disordered" evidence="5">
    <location>
        <begin position="990"/>
        <end position="1137"/>
    </location>
</feature>
<dbReference type="PANTHER" id="PTHR23507">
    <property type="entry name" value="ZGC:174356"/>
    <property type="match status" value="1"/>
</dbReference>
<dbReference type="GO" id="GO:0022857">
    <property type="term" value="F:transmembrane transporter activity"/>
    <property type="evidence" value="ECO:0007669"/>
    <property type="project" value="InterPro"/>
</dbReference>
<evidence type="ECO:0000313" key="8">
    <source>
        <dbReference type="EMBL" id="KAF2014538.1"/>
    </source>
</evidence>
<comment type="subcellular location">
    <subcellularLocation>
        <location evidence="1">Membrane</location>
        <topology evidence="1">Multi-pass membrane protein</topology>
    </subcellularLocation>
</comment>
<evidence type="ECO:0000256" key="6">
    <source>
        <dbReference type="SAM" id="Phobius"/>
    </source>
</evidence>
<dbReference type="InterPro" id="IPR020846">
    <property type="entry name" value="MFS_dom"/>
</dbReference>
<feature type="compositionally biased region" description="Polar residues" evidence="5">
    <location>
        <begin position="1394"/>
        <end position="1407"/>
    </location>
</feature>
<feature type="transmembrane region" description="Helical" evidence="6">
    <location>
        <begin position="109"/>
        <end position="130"/>
    </location>
</feature>
<dbReference type="PANTHER" id="PTHR23507:SF1">
    <property type="entry name" value="FI18259P1-RELATED"/>
    <property type="match status" value="1"/>
</dbReference>
<feature type="transmembrane region" description="Helical" evidence="6">
    <location>
        <begin position="208"/>
        <end position="227"/>
    </location>
</feature>
<feature type="region of interest" description="Disordered" evidence="5">
    <location>
        <begin position="1295"/>
        <end position="1362"/>
    </location>
</feature>
<feature type="region of interest" description="Disordered" evidence="5">
    <location>
        <begin position="1158"/>
        <end position="1182"/>
    </location>
</feature>
<evidence type="ECO:0000256" key="5">
    <source>
        <dbReference type="SAM" id="MobiDB-lite"/>
    </source>
</evidence>
<keyword evidence="9" id="KW-1185">Reference proteome</keyword>
<dbReference type="GO" id="GO:0016020">
    <property type="term" value="C:membrane"/>
    <property type="evidence" value="ECO:0007669"/>
    <property type="project" value="UniProtKB-SubCell"/>
</dbReference>
<reference evidence="8" key="1">
    <citation type="journal article" date="2020" name="Stud. Mycol.">
        <title>101 Dothideomycetes genomes: a test case for predicting lifestyles and emergence of pathogens.</title>
        <authorList>
            <person name="Haridas S."/>
            <person name="Albert R."/>
            <person name="Binder M."/>
            <person name="Bloem J."/>
            <person name="Labutti K."/>
            <person name="Salamov A."/>
            <person name="Andreopoulos B."/>
            <person name="Baker S."/>
            <person name="Barry K."/>
            <person name="Bills G."/>
            <person name="Bluhm B."/>
            <person name="Cannon C."/>
            <person name="Castanera R."/>
            <person name="Culley D."/>
            <person name="Daum C."/>
            <person name="Ezra D."/>
            <person name="Gonzalez J."/>
            <person name="Henrissat B."/>
            <person name="Kuo A."/>
            <person name="Liang C."/>
            <person name="Lipzen A."/>
            <person name="Lutzoni F."/>
            <person name="Magnuson J."/>
            <person name="Mondo S."/>
            <person name="Nolan M."/>
            <person name="Ohm R."/>
            <person name="Pangilinan J."/>
            <person name="Park H.-J."/>
            <person name="Ramirez L."/>
            <person name="Alfaro M."/>
            <person name="Sun H."/>
            <person name="Tritt A."/>
            <person name="Yoshinaga Y."/>
            <person name="Zwiers L.-H."/>
            <person name="Turgeon B."/>
            <person name="Goodwin S."/>
            <person name="Spatafora J."/>
            <person name="Crous P."/>
            <person name="Grigoriev I."/>
        </authorList>
    </citation>
    <scope>NUCLEOTIDE SEQUENCE</scope>
    <source>
        <strain evidence="8">CBS 175.79</strain>
    </source>
</reference>
<keyword evidence="2 6" id="KW-0812">Transmembrane</keyword>